<evidence type="ECO:0000313" key="2">
    <source>
        <dbReference type="Ensembl" id="ENSHBUP00000034148.1"/>
    </source>
</evidence>
<evidence type="ECO:0000256" key="1">
    <source>
        <dbReference type="SAM" id="Phobius"/>
    </source>
</evidence>
<organism evidence="2 3">
    <name type="scientific">Haplochromis burtoni</name>
    <name type="common">Burton's mouthbrooder</name>
    <name type="synonym">Chromis burtoni</name>
    <dbReference type="NCBI Taxonomy" id="8153"/>
    <lineage>
        <taxon>Eukaryota</taxon>
        <taxon>Metazoa</taxon>
        <taxon>Chordata</taxon>
        <taxon>Craniata</taxon>
        <taxon>Vertebrata</taxon>
        <taxon>Euteleostomi</taxon>
        <taxon>Actinopterygii</taxon>
        <taxon>Neopterygii</taxon>
        <taxon>Teleostei</taxon>
        <taxon>Neoteleostei</taxon>
        <taxon>Acanthomorphata</taxon>
        <taxon>Ovalentaria</taxon>
        <taxon>Cichlomorphae</taxon>
        <taxon>Cichliformes</taxon>
        <taxon>Cichlidae</taxon>
        <taxon>African cichlids</taxon>
        <taxon>Pseudocrenilabrinae</taxon>
        <taxon>Haplochromini</taxon>
        <taxon>Haplochromis</taxon>
    </lineage>
</organism>
<dbReference type="STRING" id="8153.ENSHBUP00000034148"/>
<proteinExistence type="predicted"/>
<dbReference type="Ensembl" id="ENSHBUT00000028641.1">
    <property type="protein sequence ID" value="ENSHBUP00000034148.1"/>
    <property type="gene ID" value="ENSHBUG00000021497.1"/>
</dbReference>
<keyword evidence="3" id="KW-1185">Reference proteome</keyword>
<dbReference type="Proteomes" id="UP000264840">
    <property type="component" value="Unplaced"/>
</dbReference>
<evidence type="ECO:0000313" key="3">
    <source>
        <dbReference type="Proteomes" id="UP000264840"/>
    </source>
</evidence>
<protein>
    <recommendedName>
        <fullName evidence="4">SSD domain-containing protein</fullName>
    </recommendedName>
</protein>
<dbReference type="PANTHER" id="PTHR10796:SF15">
    <property type="entry name" value="PATCHED DOMAIN-CONTAINING PROTEIN 4"/>
    <property type="match status" value="1"/>
</dbReference>
<feature type="transmembrane region" description="Helical" evidence="1">
    <location>
        <begin position="179"/>
        <end position="201"/>
    </location>
</feature>
<keyword evidence="1" id="KW-0812">Transmembrane</keyword>
<dbReference type="AlphaFoldDB" id="A0A3Q3CZA3"/>
<evidence type="ECO:0008006" key="4">
    <source>
        <dbReference type="Google" id="ProtNLM"/>
    </source>
</evidence>
<dbReference type="GO" id="GO:0016020">
    <property type="term" value="C:membrane"/>
    <property type="evidence" value="ECO:0007669"/>
    <property type="project" value="TreeGrafter"/>
</dbReference>
<dbReference type="InterPro" id="IPR051697">
    <property type="entry name" value="Patched_domain-protein"/>
</dbReference>
<dbReference type="OMA" id="CANAMPF"/>
<reference evidence="2" key="2">
    <citation type="submission" date="2025-09" db="UniProtKB">
        <authorList>
            <consortium name="Ensembl"/>
        </authorList>
    </citation>
    <scope>IDENTIFICATION</scope>
</reference>
<keyword evidence="1" id="KW-1133">Transmembrane helix</keyword>
<name>A0A3Q3CZA3_HAPBU</name>
<accession>A0A3Q3CZA3</accession>
<dbReference type="PANTHER" id="PTHR10796">
    <property type="entry name" value="PATCHED-RELATED"/>
    <property type="match status" value="1"/>
</dbReference>
<reference evidence="2" key="1">
    <citation type="submission" date="2025-08" db="UniProtKB">
        <authorList>
            <consortium name="Ensembl"/>
        </authorList>
    </citation>
    <scope>IDENTIFICATION</scope>
</reference>
<dbReference type="GeneTree" id="ENSGT00940000156827"/>
<sequence>MWRTCEHHTEKPQSDVLDLRVNYKGFNFTFAHLCVLSHRDKRCLLDDIITIFEDIRQAVLSNSTFHKVPISYPNTTLKDGRVAFIGHQLGGVSFSPNSRDQQVKFARAVQITYYLRNHGPVVQDAIAERWENEFCALASRLSTAEVPHAADQLHIHLVLVLLAATISSSMRDCLRGKPFLGLLGVLTICIANVTAAGIFFISDGKFNSTLLGIPFFAMGEWQYGS</sequence>
<keyword evidence="1" id="KW-0472">Membrane</keyword>